<dbReference type="PANTHER" id="PTHR43633">
    <property type="entry name" value="ALCOHOL DEHYDROGENASE YQHD"/>
    <property type="match status" value="1"/>
</dbReference>
<dbReference type="GO" id="GO:0046872">
    <property type="term" value="F:metal ion binding"/>
    <property type="evidence" value="ECO:0007669"/>
    <property type="project" value="InterPro"/>
</dbReference>
<dbReference type="EC" id="1.1.1.-" evidence="4"/>
<proteinExistence type="predicted"/>
<dbReference type="CDD" id="cd08187">
    <property type="entry name" value="BDH"/>
    <property type="match status" value="1"/>
</dbReference>
<organism evidence="4">
    <name type="scientific">mine drainage metagenome</name>
    <dbReference type="NCBI Taxonomy" id="410659"/>
    <lineage>
        <taxon>unclassified sequences</taxon>
        <taxon>metagenomes</taxon>
        <taxon>ecological metagenomes</taxon>
    </lineage>
</organism>
<dbReference type="InterPro" id="IPR018211">
    <property type="entry name" value="ADH_Fe_CS"/>
</dbReference>
<keyword evidence="1 4" id="KW-0560">Oxidoreductase</keyword>
<dbReference type="FunFam" id="3.40.50.1970:FF:000003">
    <property type="entry name" value="Alcohol dehydrogenase, iron-containing"/>
    <property type="match status" value="1"/>
</dbReference>
<name>A0A1J5SED7_9ZZZZ</name>
<accession>A0A1J5SED7</accession>
<dbReference type="Pfam" id="PF00465">
    <property type="entry name" value="Fe-ADH"/>
    <property type="match status" value="1"/>
</dbReference>
<reference evidence="4" key="1">
    <citation type="submission" date="2016-10" db="EMBL/GenBank/DDBJ databases">
        <title>Sequence of Gallionella enrichment culture.</title>
        <authorList>
            <person name="Poehlein A."/>
            <person name="Muehling M."/>
            <person name="Daniel R."/>
        </authorList>
    </citation>
    <scope>NUCLEOTIDE SEQUENCE</scope>
</reference>
<protein>
    <submittedName>
        <fullName evidence="4">Alcohol dehydrogenase YqhD</fullName>
        <ecNumber evidence="4">1.1.1.-</ecNumber>
    </submittedName>
</protein>
<dbReference type="PANTHER" id="PTHR43633:SF1">
    <property type="entry name" value="ALCOHOL DEHYDROGENASE YQHD"/>
    <property type="match status" value="1"/>
</dbReference>
<evidence type="ECO:0000313" key="4">
    <source>
        <dbReference type="EMBL" id="OIR06291.1"/>
    </source>
</evidence>
<gene>
    <name evidence="4" type="primary">yqhD_2</name>
    <name evidence="4" type="ORF">GALL_114810</name>
</gene>
<sequence length="384" mass="41432">MENFTFHNPTRIHFGRGQIAKLTSELNSDSRILLLAGGGSIRTNGVYTQVKAALGSHPVFELWGVEANPDYDTLMKAVDLCRRERINLILAVGGGSVLDGAKFVAAAVPFKGEPWDILAKNAPVESALPIGAVLTLPATGSEANGAAVISRRAIGEKLAFLSPHIFPRFSIIDPETTFSLPARQVGNGIGDAFTHVMEQYLTYPVNAEVQDRFAESILRILIEVGPKTLATPTDYDLRANLCWAATWALNTAIGMGVPQDWASHVIGHEITALHGVDHARTLAIVLPSLMNVQQAQKRQKILQYGARVWGITEGSEQARVDATIAKTRGFYESIGLKTHLSDYGIDVAVAANVANRLAARGVTKIGERGDITPETVEKILRQAA</sequence>
<dbReference type="Gene3D" id="1.20.1090.10">
    <property type="entry name" value="Dehydroquinate synthase-like - alpha domain"/>
    <property type="match status" value="1"/>
</dbReference>
<dbReference type="InterPro" id="IPR044731">
    <property type="entry name" value="BDH-like"/>
</dbReference>
<dbReference type="EMBL" id="MLJW01000044">
    <property type="protein sequence ID" value="OIR06291.1"/>
    <property type="molecule type" value="Genomic_DNA"/>
</dbReference>
<feature type="domain" description="Fe-containing alcohol dehydrogenase-like C-terminal" evidence="3">
    <location>
        <begin position="191"/>
        <end position="383"/>
    </location>
</feature>
<dbReference type="InterPro" id="IPR001670">
    <property type="entry name" value="ADH_Fe/GldA"/>
</dbReference>
<dbReference type="SUPFAM" id="SSF56796">
    <property type="entry name" value="Dehydroquinate synthase-like"/>
    <property type="match status" value="1"/>
</dbReference>
<dbReference type="GO" id="GO:0008106">
    <property type="term" value="F:alcohol dehydrogenase (NADP+) activity"/>
    <property type="evidence" value="ECO:0007669"/>
    <property type="project" value="TreeGrafter"/>
</dbReference>
<dbReference type="InterPro" id="IPR056798">
    <property type="entry name" value="ADH_Fe_C"/>
</dbReference>
<evidence type="ECO:0000259" key="2">
    <source>
        <dbReference type="Pfam" id="PF00465"/>
    </source>
</evidence>
<dbReference type="AlphaFoldDB" id="A0A1J5SED7"/>
<comment type="caution">
    <text evidence="4">The sequence shown here is derived from an EMBL/GenBank/DDBJ whole genome shotgun (WGS) entry which is preliminary data.</text>
</comment>
<evidence type="ECO:0000259" key="3">
    <source>
        <dbReference type="Pfam" id="PF25137"/>
    </source>
</evidence>
<feature type="domain" description="Alcohol dehydrogenase iron-type/glycerol dehydrogenase GldA" evidence="2">
    <location>
        <begin position="9"/>
        <end position="174"/>
    </location>
</feature>
<dbReference type="PROSITE" id="PS00060">
    <property type="entry name" value="ADH_IRON_2"/>
    <property type="match status" value="1"/>
</dbReference>
<dbReference type="GO" id="GO:0005829">
    <property type="term" value="C:cytosol"/>
    <property type="evidence" value="ECO:0007669"/>
    <property type="project" value="TreeGrafter"/>
</dbReference>
<evidence type="ECO:0000256" key="1">
    <source>
        <dbReference type="ARBA" id="ARBA00023002"/>
    </source>
</evidence>
<dbReference type="Pfam" id="PF25137">
    <property type="entry name" value="ADH_Fe_C"/>
    <property type="match status" value="1"/>
</dbReference>
<dbReference type="GO" id="GO:1990362">
    <property type="term" value="F:butanol dehydrogenase (NAD+) activity"/>
    <property type="evidence" value="ECO:0007669"/>
    <property type="project" value="InterPro"/>
</dbReference>
<dbReference type="GO" id="GO:1990002">
    <property type="term" value="F:methylglyoxal reductase (NADPH) (acetol producing) activity"/>
    <property type="evidence" value="ECO:0007669"/>
    <property type="project" value="TreeGrafter"/>
</dbReference>
<dbReference type="Gene3D" id="3.40.50.1970">
    <property type="match status" value="1"/>
</dbReference>